<comment type="caution">
    <text evidence="3">The sequence shown here is derived from an EMBL/GenBank/DDBJ whole genome shotgun (WGS) entry which is preliminary data.</text>
</comment>
<evidence type="ECO:0000313" key="4">
    <source>
        <dbReference type="Proteomes" id="UP000245014"/>
    </source>
</evidence>
<dbReference type="EMBL" id="QEYI01000002">
    <property type="protein sequence ID" value="PWE22199.1"/>
    <property type="molecule type" value="Genomic_DNA"/>
</dbReference>
<dbReference type="SUPFAM" id="SSF88713">
    <property type="entry name" value="Glycoside hydrolase/deacetylase"/>
    <property type="match status" value="1"/>
</dbReference>
<accession>A0A2U2C1P0</accession>
<dbReference type="Gene3D" id="3.20.20.370">
    <property type="entry name" value="Glycoside hydrolase/deacetylase"/>
    <property type="match status" value="1"/>
</dbReference>
<dbReference type="InterPro" id="IPR006837">
    <property type="entry name" value="Divergent_DAC"/>
</dbReference>
<proteinExistence type="predicted"/>
<feature type="compositionally biased region" description="Low complexity" evidence="1">
    <location>
        <begin position="1"/>
        <end position="11"/>
    </location>
</feature>
<protein>
    <submittedName>
        <fullName evidence="3">Divergent polysaccharide deacetylase family protein</fullName>
    </submittedName>
</protein>
<keyword evidence="2" id="KW-0472">Membrane</keyword>
<dbReference type="GO" id="GO:0005975">
    <property type="term" value="P:carbohydrate metabolic process"/>
    <property type="evidence" value="ECO:0007669"/>
    <property type="project" value="InterPro"/>
</dbReference>
<dbReference type="RefSeq" id="WP_109066050.1">
    <property type="nucleotide sequence ID" value="NZ_QEYG01000028.1"/>
</dbReference>
<dbReference type="InterPro" id="IPR011330">
    <property type="entry name" value="Glyco_hydro/deAcase_b/a-brl"/>
</dbReference>
<keyword evidence="2" id="KW-0812">Transmembrane</keyword>
<gene>
    <name evidence="3" type="ORF">DF188_03565</name>
</gene>
<dbReference type="STRING" id="28200.GCA_001572935_01083"/>
<feature type="compositionally biased region" description="Basic residues" evidence="1">
    <location>
        <begin position="12"/>
        <end position="23"/>
    </location>
</feature>
<evidence type="ECO:0000256" key="2">
    <source>
        <dbReference type="SAM" id="Phobius"/>
    </source>
</evidence>
<organism evidence="3 4">
    <name type="scientific">Aliarcobacter skirrowii</name>
    <dbReference type="NCBI Taxonomy" id="28200"/>
    <lineage>
        <taxon>Bacteria</taxon>
        <taxon>Pseudomonadati</taxon>
        <taxon>Campylobacterota</taxon>
        <taxon>Epsilonproteobacteria</taxon>
        <taxon>Campylobacterales</taxon>
        <taxon>Arcobacteraceae</taxon>
        <taxon>Aliarcobacter</taxon>
    </lineage>
</organism>
<dbReference type="PANTHER" id="PTHR30105:SF2">
    <property type="entry name" value="DIVERGENT POLYSACCHARIDE DEACETYLASE SUPERFAMILY"/>
    <property type="match status" value="1"/>
</dbReference>
<dbReference type="AlphaFoldDB" id="A0A2U2C1P0"/>
<dbReference type="Pfam" id="PF04748">
    <property type="entry name" value="Polysacc_deac_2"/>
    <property type="match status" value="1"/>
</dbReference>
<reference evidence="3 4" key="1">
    <citation type="submission" date="2018-05" db="EMBL/GenBank/DDBJ databases">
        <title>Antimicrobial susceptibility testing and genomic analysis of Arcobacter skirrowii strains and one Arcobacter butzleri isolated from German poultry farms.</title>
        <authorList>
            <person name="Haenel I."/>
            <person name="Hotzel H."/>
            <person name="Tomaso H."/>
            <person name="Busch A."/>
        </authorList>
    </citation>
    <scope>NUCLEOTIDE SEQUENCE [LARGE SCALE GENOMIC DNA]</scope>
    <source>
        <strain evidence="4">v</strain>
    </source>
</reference>
<keyword evidence="2" id="KW-1133">Transmembrane helix</keyword>
<dbReference type="CDD" id="cd10936">
    <property type="entry name" value="CE4_DAC2"/>
    <property type="match status" value="1"/>
</dbReference>
<sequence length="370" mass="42994">MNKNNQKTKNNSTKKRTKTARKSAVVKRNVTRKVLARNFLVALFLIVILLSFSYFLLNKSLEKPVIIDTPKVLQDKKEYSNDEVMNEILETKGLKDDVLLFEKSLQIQEQKEQNLYEEPIIETQEEIIEKKDIRKSDDKGIVTKKDKFIPSKNSKAKIVIVIDDVVSQTHINKILDIGYPITMSFLPPTPMHINSAKIASKLDFYMIHFPLQASSAFKSVEIKTLNIDDTYKKIESRVKELRKLFPNAIYTNNHTGSVFTENYEAMDRLFRALKKYNFIFVDSKTSPNSVTKELSVKYKMPYIVRDIFLDNERDFTKIQNQLKEAIKVAKKQGFAIAIGHPYDVTFKVLKESKYLFEDVEPIFLNQLPYL</sequence>
<dbReference type="Proteomes" id="UP000245014">
    <property type="component" value="Unassembled WGS sequence"/>
</dbReference>
<feature type="transmembrane region" description="Helical" evidence="2">
    <location>
        <begin position="38"/>
        <end position="57"/>
    </location>
</feature>
<evidence type="ECO:0000313" key="3">
    <source>
        <dbReference type="EMBL" id="PWE22199.1"/>
    </source>
</evidence>
<name>A0A2U2C1P0_9BACT</name>
<feature type="region of interest" description="Disordered" evidence="1">
    <location>
        <begin position="1"/>
        <end position="23"/>
    </location>
</feature>
<evidence type="ECO:0000256" key="1">
    <source>
        <dbReference type="SAM" id="MobiDB-lite"/>
    </source>
</evidence>
<dbReference type="PANTHER" id="PTHR30105">
    <property type="entry name" value="UNCHARACTERIZED YIBQ-RELATED"/>
    <property type="match status" value="1"/>
</dbReference>